<comment type="caution">
    <text evidence="7">The sequence shown here is derived from an EMBL/GenBank/DDBJ whole genome shotgun (WGS) entry which is preliminary data.</text>
</comment>
<sequence length="299" mass="31765">MSTPSAAAVARARRRATLGRFARDYRSHRAGLTGLAVLGFFCLVAVFAPLLADPAGLDVVKATAPGHMAPTLAYPLGTDENGRSILTLLIHGTRMSLLVGLAATAIAMVIGTAVGVTAGFYSGWPRSVLTAVSDWFLVIPFLPLAIVLATVLGASLLNIIVVIGVTSWPGTARLVAAQTLSVRERPYLERARALGGGDWHLMTRHVLPNVMPLVMAHVVLTVSVAILSETTLSFLGLGDPTRPSWGYILEHAFSTGAMSNNEWWFVVPPGVCVVLVVLAFTLVGRTLESVLNPRLKEAR</sequence>
<evidence type="ECO:0000259" key="6">
    <source>
        <dbReference type="PROSITE" id="PS50928"/>
    </source>
</evidence>
<protein>
    <submittedName>
        <fullName evidence="7">ABC transporter permease</fullName>
    </submittedName>
</protein>
<keyword evidence="2 5" id="KW-0812">Transmembrane</keyword>
<dbReference type="InterPro" id="IPR025966">
    <property type="entry name" value="OppC_N"/>
</dbReference>
<evidence type="ECO:0000256" key="1">
    <source>
        <dbReference type="ARBA" id="ARBA00004141"/>
    </source>
</evidence>
<keyword evidence="5" id="KW-0813">Transport</keyword>
<keyword evidence="3 5" id="KW-1133">Transmembrane helix</keyword>
<dbReference type="CDD" id="cd06261">
    <property type="entry name" value="TM_PBP2"/>
    <property type="match status" value="1"/>
</dbReference>
<comment type="subcellular location">
    <subcellularLocation>
        <location evidence="5">Cell membrane</location>
        <topology evidence="5">Multi-pass membrane protein</topology>
    </subcellularLocation>
    <subcellularLocation>
        <location evidence="1">Membrane</location>
        <topology evidence="1">Multi-pass membrane protein</topology>
    </subcellularLocation>
</comment>
<dbReference type="InterPro" id="IPR035906">
    <property type="entry name" value="MetI-like_sf"/>
</dbReference>
<feature type="transmembrane region" description="Helical" evidence="5">
    <location>
        <begin position="97"/>
        <end position="121"/>
    </location>
</feature>
<evidence type="ECO:0000256" key="3">
    <source>
        <dbReference type="ARBA" id="ARBA00022989"/>
    </source>
</evidence>
<dbReference type="Proteomes" id="UP001596137">
    <property type="component" value="Unassembled WGS sequence"/>
</dbReference>
<reference evidence="8" key="1">
    <citation type="journal article" date="2019" name="Int. J. Syst. Evol. Microbiol.">
        <title>The Global Catalogue of Microorganisms (GCM) 10K type strain sequencing project: providing services to taxonomists for standard genome sequencing and annotation.</title>
        <authorList>
            <consortium name="The Broad Institute Genomics Platform"/>
            <consortium name="The Broad Institute Genome Sequencing Center for Infectious Disease"/>
            <person name="Wu L."/>
            <person name="Ma J."/>
        </authorList>
    </citation>
    <scope>NUCLEOTIDE SEQUENCE [LARGE SCALE GENOMIC DNA]</scope>
    <source>
        <strain evidence="8">JCM 30346</strain>
    </source>
</reference>
<dbReference type="InterPro" id="IPR000515">
    <property type="entry name" value="MetI-like"/>
</dbReference>
<keyword evidence="8" id="KW-1185">Reference proteome</keyword>
<gene>
    <name evidence="7" type="ORF">ACFP1K_23200</name>
</gene>
<dbReference type="EMBL" id="JBHSRF010000037">
    <property type="protein sequence ID" value="MFC6084087.1"/>
    <property type="molecule type" value="Genomic_DNA"/>
</dbReference>
<evidence type="ECO:0000313" key="8">
    <source>
        <dbReference type="Proteomes" id="UP001596137"/>
    </source>
</evidence>
<dbReference type="Gene3D" id="1.10.3720.10">
    <property type="entry name" value="MetI-like"/>
    <property type="match status" value="1"/>
</dbReference>
<comment type="similarity">
    <text evidence="5">Belongs to the binding-protein-dependent transport system permease family.</text>
</comment>
<dbReference type="Pfam" id="PF12911">
    <property type="entry name" value="OppC_N"/>
    <property type="match status" value="1"/>
</dbReference>
<feature type="transmembrane region" description="Helical" evidence="5">
    <location>
        <begin position="30"/>
        <end position="52"/>
    </location>
</feature>
<dbReference type="PROSITE" id="PS50928">
    <property type="entry name" value="ABC_TM1"/>
    <property type="match status" value="1"/>
</dbReference>
<feature type="transmembrane region" description="Helical" evidence="5">
    <location>
        <begin position="141"/>
        <end position="165"/>
    </location>
</feature>
<dbReference type="PANTHER" id="PTHR43839">
    <property type="entry name" value="OPPC IN A BINDING PROTEIN-DEPENDENT TRANSPORT SYSTEM"/>
    <property type="match status" value="1"/>
</dbReference>
<feature type="domain" description="ABC transmembrane type-1" evidence="6">
    <location>
        <begin position="93"/>
        <end position="284"/>
    </location>
</feature>
<keyword evidence="4 5" id="KW-0472">Membrane</keyword>
<accession>A0ABW1NPB7</accession>
<dbReference type="SUPFAM" id="SSF161098">
    <property type="entry name" value="MetI-like"/>
    <property type="match status" value="1"/>
</dbReference>
<dbReference type="PANTHER" id="PTHR43839:SF1">
    <property type="entry name" value="OPPC IN A BINDING PROTEIN-DEPENDENT TRANSPORT SYSTEM"/>
    <property type="match status" value="1"/>
</dbReference>
<feature type="transmembrane region" description="Helical" evidence="5">
    <location>
        <begin position="210"/>
        <end position="228"/>
    </location>
</feature>
<proteinExistence type="inferred from homology"/>
<evidence type="ECO:0000256" key="5">
    <source>
        <dbReference type="RuleBase" id="RU363032"/>
    </source>
</evidence>
<dbReference type="RefSeq" id="WP_380756771.1">
    <property type="nucleotide sequence ID" value="NZ_JBHSRF010000037.1"/>
</dbReference>
<feature type="transmembrane region" description="Helical" evidence="5">
    <location>
        <begin position="263"/>
        <end position="284"/>
    </location>
</feature>
<dbReference type="Pfam" id="PF00528">
    <property type="entry name" value="BPD_transp_1"/>
    <property type="match status" value="1"/>
</dbReference>
<organism evidence="7 8">
    <name type="scientific">Sphaerisporangium aureirubrum</name>
    <dbReference type="NCBI Taxonomy" id="1544736"/>
    <lineage>
        <taxon>Bacteria</taxon>
        <taxon>Bacillati</taxon>
        <taxon>Actinomycetota</taxon>
        <taxon>Actinomycetes</taxon>
        <taxon>Streptosporangiales</taxon>
        <taxon>Streptosporangiaceae</taxon>
        <taxon>Sphaerisporangium</taxon>
    </lineage>
</organism>
<name>A0ABW1NPB7_9ACTN</name>
<evidence type="ECO:0000313" key="7">
    <source>
        <dbReference type="EMBL" id="MFC6084087.1"/>
    </source>
</evidence>
<evidence type="ECO:0000256" key="2">
    <source>
        <dbReference type="ARBA" id="ARBA00022692"/>
    </source>
</evidence>
<evidence type="ECO:0000256" key="4">
    <source>
        <dbReference type="ARBA" id="ARBA00023136"/>
    </source>
</evidence>